<gene>
    <name evidence="1" type="ORF">EI77_02492</name>
</gene>
<comment type="caution">
    <text evidence="1">The sequence shown here is derived from an EMBL/GenBank/DDBJ whole genome shotgun (WGS) entry which is preliminary data.</text>
</comment>
<evidence type="ECO:0000313" key="1">
    <source>
        <dbReference type="EMBL" id="TDU71368.1"/>
    </source>
</evidence>
<dbReference type="RefSeq" id="WP_133795527.1">
    <property type="nucleotide sequence ID" value="NZ_SOCA01000003.1"/>
</dbReference>
<organism evidence="1 2">
    <name type="scientific">Prosthecobacter fusiformis</name>
    <dbReference type="NCBI Taxonomy" id="48464"/>
    <lineage>
        <taxon>Bacteria</taxon>
        <taxon>Pseudomonadati</taxon>
        <taxon>Verrucomicrobiota</taxon>
        <taxon>Verrucomicrobiia</taxon>
        <taxon>Verrucomicrobiales</taxon>
        <taxon>Verrucomicrobiaceae</taxon>
        <taxon>Prosthecobacter</taxon>
    </lineage>
</organism>
<accession>A0A4R7S1S1</accession>
<protein>
    <submittedName>
        <fullName evidence="1">Uncharacterized protein</fullName>
    </submittedName>
</protein>
<dbReference type="AlphaFoldDB" id="A0A4R7S1S1"/>
<dbReference type="EMBL" id="SOCA01000003">
    <property type="protein sequence ID" value="TDU71368.1"/>
    <property type="molecule type" value="Genomic_DNA"/>
</dbReference>
<dbReference type="Proteomes" id="UP000295662">
    <property type="component" value="Unassembled WGS sequence"/>
</dbReference>
<sequence>MKTEYPTIGAEDPGLSTPEQEHRVAFYIKSFDYEFPDRQPWELEAACLQAYEELCDDRCREKLEARAREILLA</sequence>
<reference evidence="1 2" key="1">
    <citation type="submission" date="2019-03" db="EMBL/GenBank/DDBJ databases">
        <title>Genomic Encyclopedia of Archaeal and Bacterial Type Strains, Phase II (KMG-II): from individual species to whole genera.</title>
        <authorList>
            <person name="Goeker M."/>
        </authorList>
    </citation>
    <scope>NUCLEOTIDE SEQUENCE [LARGE SCALE GENOMIC DNA]</scope>
    <source>
        <strain evidence="1 2">ATCC 25309</strain>
    </source>
</reference>
<proteinExistence type="predicted"/>
<keyword evidence="2" id="KW-1185">Reference proteome</keyword>
<evidence type="ECO:0000313" key="2">
    <source>
        <dbReference type="Proteomes" id="UP000295662"/>
    </source>
</evidence>
<name>A0A4R7S1S1_9BACT</name>